<dbReference type="InterPro" id="IPR056393">
    <property type="entry name" value="AprA-like_MT2"/>
</dbReference>
<proteinExistence type="predicted"/>
<dbReference type="SUPFAM" id="SSF53335">
    <property type="entry name" value="S-adenosyl-L-methionine-dependent methyltransferases"/>
    <property type="match status" value="1"/>
</dbReference>
<dbReference type="Proteomes" id="UP000199604">
    <property type="component" value="Unassembled WGS sequence"/>
</dbReference>
<organism evidence="5 6">
    <name type="scientific">Flavobacterium swingsii</name>
    <dbReference type="NCBI Taxonomy" id="498292"/>
    <lineage>
        <taxon>Bacteria</taxon>
        <taxon>Pseudomonadati</taxon>
        <taxon>Bacteroidota</taxon>
        <taxon>Flavobacteriia</taxon>
        <taxon>Flavobacteriales</taxon>
        <taxon>Flavobacteriaceae</taxon>
        <taxon>Flavobacterium</taxon>
    </lineage>
</organism>
<keyword evidence="6" id="KW-1185">Reference proteome</keyword>
<feature type="domain" description="AprA-like MT2-like" evidence="2">
    <location>
        <begin position="304"/>
        <end position="568"/>
    </location>
</feature>
<dbReference type="EMBL" id="FOJT01000002">
    <property type="protein sequence ID" value="SFA92875.1"/>
    <property type="molecule type" value="Genomic_DNA"/>
</dbReference>
<keyword evidence="1" id="KW-1133">Transmembrane helix</keyword>
<evidence type="ECO:0000313" key="5">
    <source>
        <dbReference type="EMBL" id="SFA92875.1"/>
    </source>
</evidence>
<dbReference type="Gene3D" id="3.40.50.150">
    <property type="entry name" value="Vaccinia Virus protein VP39"/>
    <property type="match status" value="1"/>
</dbReference>
<dbReference type="InterPro" id="IPR056395">
    <property type="entry name" value="WH_AprA"/>
</dbReference>
<gene>
    <name evidence="5" type="ORF">SAMN05660845_1029</name>
</gene>
<evidence type="ECO:0000256" key="1">
    <source>
        <dbReference type="SAM" id="Phobius"/>
    </source>
</evidence>
<dbReference type="InterPro" id="IPR056394">
    <property type="entry name" value="AprA-like_N"/>
</dbReference>
<feature type="domain" description="AprA winged helix" evidence="4">
    <location>
        <begin position="197"/>
        <end position="291"/>
    </location>
</feature>
<dbReference type="InterPro" id="IPR029063">
    <property type="entry name" value="SAM-dependent_MTases_sf"/>
</dbReference>
<feature type="transmembrane region" description="Helical" evidence="1">
    <location>
        <begin position="6"/>
        <end position="23"/>
    </location>
</feature>
<dbReference type="AlphaFoldDB" id="A0A1I0WVX8"/>
<name>A0A1I0WVX8_9FLAO</name>
<accession>A0A1I0WVX8</accession>
<keyword evidence="1" id="KW-0812">Transmembrane</keyword>
<evidence type="ECO:0000259" key="3">
    <source>
        <dbReference type="Pfam" id="PF23526"/>
    </source>
</evidence>
<dbReference type="Pfam" id="PF23589">
    <property type="entry name" value="WHD_AprA"/>
    <property type="match status" value="1"/>
</dbReference>
<evidence type="ECO:0000259" key="2">
    <source>
        <dbReference type="Pfam" id="PF23525"/>
    </source>
</evidence>
<evidence type="ECO:0008006" key="7">
    <source>
        <dbReference type="Google" id="ProtNLM"/>
    </source>
</evidence>
<keyword evidence="1" id="KW-0472">Membrane</keyword>
<dbReference type="Pfam" id="PF23526">
    <property type="entry name" value="AprA_N"/>
    <property type="match status" value="1"/>
</dbReference>
<protein>
    <recommendedName>
        <fullName evidence="7">Polyketide synthase</fullName>
    </recommendedName>
</protein>
<sequence length="572" mass="65429">MNFNKLYFCEVTVLYLVIFYFLYQDKRKIFKFEETHSLMIEKTDQRQIIFSHLDGLVTAPVAYSLLKSGILDTILSQKSISLSALTQQYKANEGYLNVALRTLASQGFLDYVINNNTNEVMVSTNDKSAYAFSLFPLYEDVVNVLKQTDLFTSVHIETKFLNQLGTVFNKYKNHYGITFSENPKEKSLQEQILGHIEGYLVGPIIVSLGMTGMFHKYFMETSFSPEEFHKEPQVFKIILEFFTHLQWFTQKNGNYQFTETGLFFAKRASAYGVTVSYLPMFKHIDDLLFGNPSLLRNVGVNDDELHVNREMNVWGSGGAHTTYFKVIDEIIIALFNKPIQEQPKGILDMGCGNGAFLQHIFEVIERQTLRGKLFNEYPLFLVGADYNQAALKVTRANLIKSDIWAKVIWGDIGDPKRLAQDLQENYNIDLKDLLNVRTFLDHNRVWEAPTTKNKNRVSTSTGAFTHRGEYIHNNEVEDNLLEHFNKWSPYVHRFGLLMIELHTVSPQLTAANLGKTAATAYDATHGFSDQYIVEIDVLNKVAAEAGLLPDPQFFKKFPNTDYATVSINLLKG</sequence>
<dbReference type="Pfam" id="PF23525">
    <property type="entry name" value="Methyltransf_36"/>
    <property type="match status" value="1"/>
</dbReference>
<evidence type="ECO:0000259" key="4">
    <source>
        <dbReference type="Pfam" id="PF23589"/>
    </source>
</evidence>
<reference evidence="6" key="1">
    <citation type="submission" date="2016-10" db="EMBL/GenBank/DDBJ databases">
        <authorList>
            <person name="Varghese N."/>
            <person name="Submissions S."/>
        </authorList>
    </citation>
    <scope>NUCLEOTIDE SEQUENCE [LARGE SCALE GENOMIC DNA]</scope>
    <source>
        <strain evidence="6">DSM 21789</strain>
    </source>
</reference>
<evidence type="ECO:0000313" key="6">
    <source>
        <dbReference type="Proteomes" id="UP000199604"/>
    </source>
</evidence>
<dbReference type="STRING" id="498292.SAMN05660845_1029"/>
<feature type="domain" description="AprA-like N-terminal" evidence="3">
    <location>
        <begin position="46"/>
        <end position="111"/>
    </location>
</feature>